<dbReference type="InterPro" id="IPR022025">
    <property type="entry name" value="Amidoligase_2"/>
</dbReference>
<evidence type="ECO:0000313" key="3">
    <source>
        <dbReference type="Proteomes" id="UP000224740"/>
    </source>
</evidence>
<dbReference type="Pfam" id="PF12224">
    <property type="entry name" value="Amidoligase_2"/>
    <property type="match status" value="1"/>
</dbReference>
<dbReference type="EMBL" id="CP032101">
    <property type="protein sequence ID" value="AXX87308.1"/>
    <property type="molecule type" value="Genomic_DNA"/>
</dbReference>
<reference evidence="2" key="2">
    <citation type="submission" date="2017-09" db="EMBL/GenBank/DDBJ databases">
        <authorList>
            <person name="Perez-Cataluna A."/>
            <person name="Figueras M.J."/>
            <person name="Salas-Masso N."/>
        </authorList>
    </citation>
    <scope>NUCLEOTIDE SEQUENCE</scope>
    <source>
        <strain evidence="2">CECT 7727</strain>
    </source>
</reference>
<evidence type="ECO:0000313" key="2">
    <source>
        <dbReference type="EMBL" id="PHO15562.1"/>
    </source>
</evidence>
<reference evidence="3" key="1">
    <citation type="submission" date="2017-09" db="EMBL/GenBank/DDBJ databases">
        <title>Arcobacter canalis sp. nov., a new species isolated from a water canal contaminated with urban sewage.</title>
        <authorList>
            <person name="Perez-Cataluna A."/>
            <person name="Salas-Masso N."/>
            <person name="Figueras M.J."/>
        </authorList>
    </citation>
    <scope>NUCLEOTIDE SEQUENCE [LARGE SCALE GENOMIC DNA]</scope>
    <source>
        <strain evidence="3">CECT 7727</strain>
    </source>
</reference>
<gene>
    <name evidence="1" type="ORF">AMRN_1574</name>
    <name evidence="2" type="ORF">CPH92_06405</name>
</gene>
<dbReference type="AlphaFoldDB" id="A0A347TL30"/>
<keyword evidence="3" id="KW-1185">Reference proteome</keyword>
<protein>
    <submittedName>
        <fullName evidence="1">Amidoligase</fullName>
    </submittedName>
</protein>
<dbReference type="KEGG" id="amar:AMRN_1574"/>
<dbReference type="Proteomes" id="UP000264693">
    <property type="component" value="Chromosome"/>
</dbReference>
<proteinExistence type="predicted"/>
<organism evidence="1 4">
    <name type="scientific">Malaciobacter marinus</name>
    <dbReference type="NCBI Taxonomy" id="505249"/>
    <lineage>
        <taxon>Bacteria</taxon>
        <taxon>Pseudomonadati</taxon>
        <taxon>Campylobacterota</taxon>
        <taxon>Epsilonproteobacteria</taxon>
        <taxon>Campylobacterales</taxon>
        <taxon>Arcobacteraceae</taxon>
        <taxon>Malaciobacter</taxon>
    </lineage>
</organism>
<dbReference type="EMBL" id="NXAO01000025">
    <property type="protein sequence ID" value="PHO15562.1"/>
    <property type="molecule type" value="Genomic_DNA"/>
</dbReference>
<evidence type="ECO:0000313" key="4">
    <source>
        <dbReference type="Proteomes" id="UP000264693"/>
    </source>
</evidence>
<name>A0A347TL30_9BACT</name>
<sequence length="332" mass="39264">MGNFIMPENINNYNGKERKVGYELEFSNINMNEILSLLKETYSLKEKKINSFFYKLESEYGDFVLELDFELLTKQKIKTNAIDFFEKVGIQIDEKRLDEVENILGTISKDLVPYEISTPPIPLSKMQLVDDLSTKLTNAGAHGTKKRVYNAFGLHINVELISLKAKSILNYLRAYVILQDFLNKDAKVDIARKITPYIDNFPKEYILKILNSKYDPNMDDLIDDYLYFNPTRNRSLDMLPVFAYIDEKRVREKLPKEKIKPRPAFHYRLSNSLVDENDWKISDEWNRWLLVESLANNEKNLKLLSNEYIEYLNKPINLNRWVERVEKWLKNH</sequence>
<accession>A0A347TL30</accession>
<dbReference type="GO" id="GO:0016874">
    <property type="term" value="F:ligase activity"/>
    <property type="evidence" value="ECO:0007669"/>
    <property type="project" value="UniProtKB-KW"/>
</dbReference>
<dbReference type="RefSeq" id="WP_099310911.1">
    <property type="nucleotide sequence ID" value="NZ_CP032101.1"/>
</dbReference>
<keyword evidence="1" id="KW-0436">Ligase</keyword>
<reference evidence="1 4" key="3">
    <citation type="submission" date="2018-08" db="EMBL/GenBank/DDBJ databases">
        <title>Complete genome of the Arcobacter marinus type strain JCM 15502.</title>
        <authorList>
            <person name="Miller W.G."/>
            <person name="Yee E."/>
            <person name="Huynh S."/>
            <person name="Parker C.T."/>
        </authorList>
    </citation>
    <scope>NUCLEOTIDE SEQUENCE [LARGE SCALE GENOMIC DNA]</scope>
    <source>
        <strain evidence="1 4">JCM 15502</strain>
    </source>
</reference>
<evidence type="ECO:0000313" key="1">
    <source>
        <dbReference type="EMBL" id="AXX87308.1"/>
    </source>
</evidence>
<dbReference type="Proteomes" id="UP000224740">
    <property type="component" value="Unassembled WGS sequence"/>
</dbReference>